<dbReference type="Ensembl" id="ENSCJPT00005001724.1">
    <property type="protein sequence ID" value="ENSCJPP00005000986.1"/>
    <property type="gene ID" value="ENSCJPG00005001076.1"/>
</dbReference>
<keyword evidence="10" id="KW-1185">Reference proteome</keyword>
<dbReference type="GO" id="GO:0050768">
    <property type="term" value="P:negative regulation of neurogenesis"/>
    <property type="evidence" value="ECO:0007669"/>
    <property type="project" value="Ensembl"/>
</dbReference>
<dbReference type="GO" id="GO:0042612">
    <property type="term" value="C:MHC class I protein complex"/>
    <property type="evidence" value="ECO:0007669"/>
    <property type="project" value="UniProtKB-KW"/>
</dbReference>
<evidence type="ECO:0000256" key="2">
    <source>
        <dbReference type="ARBA" id="ARBA00009564"/>
    </source>
</evidence>
<evidence type="ECO:0000259" key="8">
    <source>
        <dbReference type="PROSITE" id="PS50835"/>
    </source>
</evidence>
<comment type="similarity">
    <text evidence="2">Belongs to the beta-2-microglobulin family.</text>
</comment>
<evidence type="ECO:0000256" key="7">
    <source>
        <dbReference type="ARBA" id="ARBA00023319"/>
    </source>
</evidence>
<dbReference type="InterPro" id="IPR050160">
    <property type="entry name" value="MHC/Immunoglobulin"/>
</dbReference>
<evidence type="ECO:0000313" key="10">
    <source>
        <dbReference type="Proteomes" id="UP000694412"/>
    </source>
</evidence>
<dbReference type="GO" id="GO:2000978">
    <property type="term" value="P:negative regulation of forebrain neuron differentiation"/>
    <property type="evidence" value="ECO:0007669"/>
    <property type="project" value="Ensembl"/>
</dbReference>
<keyword evidence="4" id="KW-0490">MHC I</keyword>
<dbReference type="InterPro" id="IPR007110">
    <property type="entry name" value="Ig-like_dom"/>
</dbReference>
<gene>
    <name evidence="9" type="primary">B2M</name>
</gene>
<dbReference type="GO" id="GO:0050680">
    <property type="term" value="P:negative regulation of epithelial cell proliferation"/>
    <property type="evidence" value="ECO:0007669"/>
    <property type="project" value="Ensembl"/>
</dbReference>
<keyword evidence="5" id="KW-0964">Secreted</keyword>
<dbReference type="GO" id="GO:0019885">
    <property type="term" value="P:antigen processing and presentation of endogenous peptide antigen via MHC class I"/>
    <property type="evidence" value="ECO:0007669"/>
    <property type="project" value="Ensembl"/>
</dbReference>
<dbReference type="GO" id="GO:0048260">
    <property type="term" value="P:positive regulation of receptor-mediated endocytosis"/>
    <property type="evidence" value="ECO:0007669"/>
    <property type="project" value="Ensembl"/>
</dbReference>
<dbReference type="PROSITE" id="PS00290">
    <property type="entry name" value="IG_MHC"/>
    <property type="match status" value="1"/>
</dbReference>
<dbReference type="GO" id="GO:0005576">
    <property type="term" value="C:extracellular region"/>
    <property type="evidence" value="ECO:0007669"/>
    <property type="project" value="UniProtKB-SubCell"/>
</dbReference>
<reference evidence="9" key="1">
    <citation type="submission" date="2015-11" db="EMBL/GenBank/DDBJ databases">
        <authorList>
            <consortium name="International Coturnix japonica Genome Analysis Consortium"/>
            <person name="Warren W."/>
            <person name="Burt D.W."/>
            <person name="Antin P.B."/>
            <person name="Lanford R."/>
            <person name="Gros J."/>
            <person name="Wilson R.K."/>
        </authorList>
    </citation>
    <scope>NUCLEOTIDE SEQUENCE [LARGE SCALE GENOMIC DNA]</scope>
</reference>
<dbReference type="InterPro" id="IPR013783">
    <property type="entry name" value="Ig-like_fold"/>
</dbReference>
<proteinExistence type="inferred from homology"/>
<dbReference type="PANTHER" id="PTHR19944">
    <property type="entry name" value="MHC CLASS II-RELATED"/>
    <property type="match status" value="1"/>
</dbReference>
<protein>
    <recommendedName>
        <fullName evidence="3">Beta-2-microglobulin</fullName>
    </recommendedName>
</protein>
<dbReference type="GO" id="GO:0005794">
    <property type="term" value="C:Golgi apparatus"/>
    <property type="evidence" value="ECO:0007669"/>
    <property type="project" value="Ensembl"/>
</dbReference>
<evidence type="ECO:0000313" key="9">
    <source>
        <dbReference type="Ensembl" id="ENSCJPP00005000986.1"/>
    </source>
</evidence>
<dbReference type="GO" id="GO:0005198">
    <property type="term" value="F:structural molecule activity"/>
    <property type="evidence" value="ECO:0007669"/>
    <property type="project" value="Ensembl"/>
</dbReference>
<reference evidence="9" key="2">
    <citation type="submission" date="2025-08" db="UniProtKB">
        <authorList>
            <consortium name="Ensembl"/>
        </authorList>
    </citation>
    <scope>IDENTIFICATION</scope>
</reference>
<keyword evidence="6" id="KW-0391">Immunity</keyword>
<dbReference type="AlphaFoldDB" id="A0A8C2SNP4"/>
<dbReference type="GO" id="GO:0007611">
    <property type="term" value="P:learning or memory"/>
    <property type="evidence" value="ECO:0007669"/>
    <property type="project" value="Ensembl"/>
</dbReference>
<reference evidence="9" key="3">
    <citation type="submission" date="2025-09" db="UniProtKB">
        <authorList>
            <consortium name="Ensembl"/>
        </authorList>
    </citation>
    <scope>IDENTIFICATION</scope>
</reference>
<evidence type="ECO:0000256" key="5">
    <source>
        <dbReference type="ARBA" id="ARBA00022525"/>
    </source>
</evidence>
<dbReference type="SUPFAM" id="SSF48726">
    <property type="entry name" value="Immunoglobulin"/>
    <property type="match status" value="1"/>
</dbReference>
<dbReference type="GO" id="GO:0005829">
    <property type="term" value="C:cytosol"/>
    <property type="evidence" value="ECO:0007669"/>
    <property type="project" value="Ensembl"/>
</dbReference>
<dbReference type="GO" id="GO:1990712">
    <property type="term" value="C:HFE-transferrin receptor complex"/>
    <property type="evidence" value="ECO:0007669"/>
    <property type="project" value="Ensembl"/>
</dbReference>
<dbReference type="GO" id="GO:0071316">
    <property type="term" value="P:cellular response to nicotine"/>
    <property type="evidence" value="ECO:0007669"/>
    <property type="project" value="Ensembl"/>
</dbReference>
<dbReference type="FunFam" id="2.60.40.10:FF:001005">
    <property type="entry name" value="Beta-2-microglobulin"/>
    <property type="match status" value="1"/>
</dbReference>
<dbReference type="PROSITE" id="PS50835">
    <property type="entry name" value="IG_LIKE"/>
    <property type="match status" value="1"/>
</dbReference>
<dbReference type="GeneTree" id="ENSGT00690000102227"/>
<dbReference type="PANTHER" id="PTHR19944:SF62">
    <property type="entry name" value="BETA-2-MICROGLOBULIN"/>
    <property type="match status" value="1"/>
</dbReference>
<dbReference type="GO" id="GO:0006879">
    <property type="term" value="P:intracellular iron ion homeostasis"/>
    <property type="evidence" value="ECO:0007669"/>
    <property type="project" value="Ensembl"/>
</dbReference>
<dbReference type="Proteomes" id="UP000694412">
    <property type="component" value="Chromosome 10"/>
</dbReference>
<dbReference type="Pfam" id="PF07654">
    <property type="entry name" value="C1-set"/>
    <property type="match status" value="1"/>
</dbReference>
<dbReference type="InterPro" id="IPR003597">
    <property type="entry name" value="Ig_C1-set"/>
</dbReference>
<dbReference type="GO" id="GO:0033572">
    <property type="term" value="P:transferrin transport"/>
    <property type="evidence" value="ECO:0007669"/>
    <property type="project" value="Ensembl"/>
</dbReference>
<comment type="subcellular location">
    <subcellularLocation>
        <location evidence="1">Secreted</location>
    </subcellularLocation>
</comment>
<dbReference type="GO" id="GO:0002726">
    <property type="term" value="P:positive regulation of T cell cytokine production"/>
    <property type="evidence" value="ECO:0007669"/>
    <property type="project" value="Ensembl"/>
</dbReference>
<evidence type="ECO:0000256" key="3">
    <source>
        <dbReference type="ARBA" id="ARBA00018767"/>
    </source>
</evidence>
<dbReference type="GO" id="GO:0071281">
    <property type="term" value="P:cellular response to iron ion"/>
    <property type="evidence" value="ECO:0007669"/>
    <property type="project" value="Ensembl"/>
</dbReference>
<name>A0A8C2SNP4_COTJA</name>
<dbReference type="GO" id="GO:0002502">
    <property type="term" value="P:peptide antigen assembly with MHC class I protein complex"/>
    <property type="evidence" value="ECO:0007669"/>
    <property type="project" value="Ensembl"/>
</dbReference>
<dbReference type="GO" id="GO:0034757">
    <property type="term" value="P:negative regulation of iron ion transport"/>
    <property type="evidence" value="ECO:0007669"/>
    <property type="project" value="Ensembl"/>
</dbReference>
<dbReference type="Gene3D" id="2.60.40.10">
    <property type="entry name" value="Immunoglobulins"/>
    <property type="match status" value="1"/>
</dbReference>
<feature type="domain" description="Ig-like" evidence="8">
    <location>
        <begin position="6"/>
        <end position="93"/>
    </location>
</feature>
<dbReference type="GO" id="GO:0048261">
    <property type="term" value="P:negative regulation of receptor-mediated endocytosis"/>
    <property type="evidence" value="ECO:0007669"/>
    <property type="project" value="Ensembl"/>
</dbReference>
<sequence>DQLLTPKVQLYSRYPASVGTKNQLNCFTAGFHPPKISITLQKDGVPMEGARYSDMSFSDDWSFQRLVHVDFTPSKDAIYTCKVEHETLKEPLVYKWDPEY</sequence>
<dbReference type="GO" id="GO:0042803">
    <property type="term" value="F:protein homodimerization activity"/>
    <property type="evidence" value="ECO:0007669"/>
    <property type="project" value="Ensembl"/>
</dbReference>
<dbReference type="GO" id="GO:2000774">
    <property type="term" value="P:positive regulation of cellular senescence"/>
    <property type="evidence" value="ECO:0007669"/>
    <property type="project" value="Ensembl"/>
</dbReference>
<accession>A0A8C2SNP4</accession>
<evidence type="ECO:0000256" key="1">
    <source>
        <dbReference type="ARBA" id="ARBA00004613"/>
    </source>
</evidence>
<dbReference type="SMART" id="SM00407">
    <property type="entry name" value="IGc1"/>
    <property type="match status" value="1"/>
</dbReference>
<dbReference type="GO" id="GO:0042824">
    <property type="term" value="C:MHC class I peptide loading complex"/>
    <property type="evidence" value="ECO:0007669"/>
    <property type="project" value="Ensembl"/>
</dbReference>
<dbReference type="InterPro" id="IPR036179">
    <property type="entry name" value="Ig-like_dom_sf"/>
</dbReference>
<evidence type="ECO:0000256" key="4">
    <source>
        <dbReference type="ARBA" id="ARBA00022451"/>
    </source>
</evidence>
<keyword evidence="7" id="KW-0393">Immunoglobulin domain</keyword>
<organism evidence="9 10">
    <name type="scientific">Coturnix japonica</name>
    <name type="common">Japanese quail</name>
    <name type="synonym">Coturnix coturnix japonica</name>
    <dbReference type="NCBI Taxonomy" id="93934"/>
    <lineage>
        <taxon>Eukaryota</taxon>
        <taxon>Metazoa</taxon>
        <taxon>Chordata</taxon>
        <taxon>Craniata</taxon>
        <taxon>Vertebrata</taxon>
        <taxon>Euteleostomi</taxon>
        <taxon>Archelosauria</taxon>
        <taxon>Archosauria</taxon>
        <taxon>Dinosauria</taxon>
        <taxon>Saurischia</taxon>
        <taxon>Theropoda</taxon>
        <taxon>Coelurosauria</taxon>
        <taxon>Aves</taxon>
        <taxon>Neognathae</taxon>
        <taxon>Galloanserae</taxon>
        <taxon>Galliformes</taxon>
        <taxon>Phasianidae</taxon>
        <taxon>Perdicinae</taxon>
        <taxon>Coturnix</taxon>
    </lineage>
</organism>
<evidence type="ECO:0000256" key="6">
    <source>
        <dbReference type="ARBA" id="ARBA00022859"/>
    </source>
</evidence>
<dbReference type="GO" id="GO:0051289">
    <property type="term" value="P:protein homotetramerization"/>
    <property type="evidence" value="ECO:0007669"/>
    <property type="project" value="Ensembl"/>
</dbReference>
<dbReference type="GO" id="GO:1990000">
    <property type="term" value="P:amyloid fibril formation"/>
    <property type="evidence" value="ECO:0007669"/>
    <property type="project" value="Ensembl"/>
</dbReference>
<dbReference type="InterPro" id="IPR003006">
    <property type="entry name" value="Ig/MHC_CS"/>
</dbReference>